<dbReference type="SMART" id="SM00867">
    <property type="entry name" value="YceI"/>
    <property type="match status" value="1"/>
</dbReference>
<dbReference type="Pfam" id="PF04264">
    <property type="entry name" value="YceI"/>
    <property type="match status" value="1"/>
</dbReference>
<evidence type="ECO:0000313" key="2">
    <source>
        <dbReference type="EMBL" id="MBC9246233.1"/>
    </source>
</evidence>
<name>A0A926JCX0_9RHOB</name>
<organism evidence="2 3">
    <name type="scientific">Paracoccus amoyensis</name>
    <dbReference type="NCBI Taxonomy" id="2760093"/>
    <lineage>
        <taxon>Bacteria</taxon>
        <taxon>Pseudomonadati</taxon>
        <taxon>Pseudomonadota</taxon>
        <taxon>Alphaproteobacteria</taxon>
        <taxon>Rhodobacterales</taxon>
        <taxon>Paracoccaceae</taxon>
        <taxon>Paracoccus</taxon>
    </lineage>
</organism>
<gene>
    <name evidence="2" type="ORF">H4P12_05790</name>
</gene>
<dbReference type="Proteomes" id="UP000608594">
    <property type="component" value="Unassembled WGS sequence"/>
</dbReference>
<reference evidence="2" key="1">
    <citation type="submission" date="2020-08" db="EMBL/GenBank/DDBJ databases">
        <title>Paracoccus amoyensis sp. nov., isolated from the surface seawater at coast of Xiamen, Fujian.</title>
        <authorList>
            <person name="Lyu L."/>
        </authorList>
    </citation>
    <scope>NUCLEOTIDE SEQUENCE</scope>
    <source>
        <strain evidence="2">11-3</strain>
    </source>
</reference>
<dbReference type="InterPro" id="IPR036761">
    <property type="entry name" value="TTHA0802/YceI-like_sf"/>
</dbReference>
<dbReference type="Gene3D" id="2.40.128.110">
    <property type="entry name" value="Lipid/polyisoprenoid-binding, YceI-like"/>
    <property type="match status" value="1"/>
</dbReference>
<keyword evidence="3" id="KW-1185">Reference proteome</keyword>
<dbReference type="PANTHER" id="PTHR34406:SF1">
    <property type="entry name" value="PROTEIN YCEI"/>
    <property type="match status" value="1"/>
</dbReference>
<dbReference type="InterPro" id="IPR007372">
    <property type="entry name" value="Lipid/polyisoprenoid-bd_YceI"/>
</dbReference>
<dbReference type="AlphaFoldDB" id="A0A926JCX0"/>
<protein>
    <submittedName>
        <fullName evidence="2">Polyisoprenoid-binding protein</fullName>
    </submittedName>
</protein>
<evidence type="ECO:0000259" key="1">
    <source>
        <dbReference type="SMART" id="SM00867"/>
    </source>
</evidence>
<accession>A0A926JCX0</accession>
<dbReference type="SUPFAM" id="SSF101874">
    <property type="entry name" value="YceI-like"/>
    <property type="match status" value="1"/>
</dbReference>
<feature type="domain" description="Lipid/polyisoprenoid-binding YceI-like" evidence="1">
    <location>
        <begin position="6"/>
        <end position="172"/>
    </location>
</feature>
<comment type="caution">
    <text evidence="2">The sequence shown here is derived from an EMBL/GenBank/DDBJ whole genome shotgun (WGS) entry which is preliminary data.</text>
</comment>
<evidence type="ECO:0000313" key="3">
    <source>
        <dbReference type="Proteomes" id="UP000608594"/>
    </source>
</evidence>
<proteinExistence type="predicted"/>
<dbReference type="EMBL" id="JACOQL010000002">
    <property type="protein sequence ID" value="MBC9246233.1"/>
    <property type="molecule type" value="Genomic_DNA"/>
</dbReference>
<sequence length="175" mass="18991">MPASGTYTFDPEHSAISFEYDHNNRLSESYGIIRGVEGTIVLDTENPANSTVEASFPMSNIVTTAPALDEHIRGKDFFNSPDGSSPITFKSTKVDPEGDDEAKVTGDLTINGVTKEVVLDVDFNNYAENPMTKAMTAGFNAETTIKRSDFNLDAFVPMVEDEVEINISVEAAVAQ</sequence>
<dbReference type="PANTHER" id="PTHR34406">
    <property type="entry name" value="PROTEIN YCEI"/>
    <property type="match status" value="1"/>
</dbReference>